<proteinExistence type="predicted"/>
<evidence type="ECO:0000256" key="1">
    <source>
        <dbReference type="SAM" id="MobiDB-lite"/>
    </source>
</evidence>
<evidence type="ECO:0000313" key="3">
    <source>
        <dbReference type="Proteomes" id="UP000828390"/>
    </source>
</evidence>
<organism evidence="2 3">
    <name type="scientific">Dreissena polymorpha</name>
    <name type="common">Zebra mussel</name>
    <name type="synonym">Mytilus polymorpha</name>
    <dbReference type="NCBI Taxonomy" id="45954"/>
    <lineage>
        <taxon>Eukaryota</taxon>
        <taxon>Metazoa</taxon>
        <taxon>Spiralia</taxon>
        <taxon>Lophotrochozoa</taxon>
        <taxon>Mollusca</taxon>
        <taxon>Bivalvia</taxon>
        <taxon>Autobranchia</taxon>
        <taxon>Heteroconchia</taxon>
        <taxon>Euheterodonta</taxon>
        <taxon>Imparidentia</taxon>
        <taxon>Neoheterodontei</taxon>
        <taxon>Myida</taxon>
        <taxon>Dreissenoidea</taxon>
        <taxon>Dreissenidae</taxon>
        <taxon>Dreissena</taxon>
    </lineage>
</organism>
<comment type="caution">
    <text evidence="2">The sequence shown here is derived from an EMBL/GenBank/DDBJ whole genome shotgun (WGS) entry which is preliminary data.</text>
</comment>
<reference evidence="2" key="2">
    <citation type="submission" date="2020-11" db="EMBL/GenBank/DDBJ databases">
        <authorList>
            <person name="McCartney M.A."/>
            <person name="Auch B."/>
            <person name="Kono T."/>
            <person name="Mallez S."/>
            <person name="Becker A."/>
            <person name="Gohl D.M."/>
            <person name="Silverstein K.A.T."/>
            <person name="Koren S."/>
            <person name="Bechman K.B."/>
            <person name="Herman A."/>
            <person name="Abrahante J.E."/>
            <person name="Garbe J."/>
        </authorList>
    </citation>
    <scope>NUCLEOTIDE SEQUENCE</scope>
    <source>
        <strain evidence="2">Duluth1</strain>
        <tissue evidence="2">Whole animal</tissue>
    </source>
</reference>
<dbReference type="AlphaFoldDB" id="A0A9D4IPR9"/>
<reference evidence="2" key="1">
    <citation type="journal article" date="2019" name="bioRxiv">
        <title>The Genome of the Zebra Mussel, Dreissena polymorpha: A Resource for Invasive Species Research.</title>
        <authorList>
            <person name="McCartney M.A."/>
            <person name="Auch B."/>
            <person name="Kono T."/>
            <person name="Mallez S."/>
            <person name="Zhang Y."/>
            <person name="Obille A."/>
            <person name="Becker A."/>
            <person name="Abrahante J.E."/>
            <person name="Garbe J."/>
            <person name="Badalamenti J.P."/>
            <person name="Herman A."/>
            <person name="Mangelson H."/>
            <person name="Liachko I."/>
            <person name="Sullivan S."/>
            <person name="Sone E.D."/>
            <person name="Koren S."/>
            <person name="Silverstein K.A.T."/>
            <person name="Beckman K.B."/>
            <person name="Gohl D.M."/>
        </authorList>
    </citation>
    <scope>NUCLEOTIDE SEQUENCE</scope>
    <source>
        <strain evidence="2">Duluth1</strain>
        <tissue evidence="2">Whole animal</tissue>
    </source>
</reference>
<dbReference type="Proteomes" id="UP000828390">
    <property type="component" value="Unassembled WGS sequence"/>
</dbReference>
<dbReference type="EMBL" id="JAIWYP010000008">
    <property type="protein sequence ID" value="KAH3783606.1"/>
    <property type="molecule type" value="Genomic_DNA"/>
</dbReference>
<sequence>MKCSDTCCNAASKQMVYGVYGNVISIIEEHEKRESPNKRLAISDIQIPDQSRKGNDDVCLFP</sequence>
<protein>
    <submittedName>
        <fullName evidence="2">Uncharacterized protein</fullName>
    </submittedName>
</protein>
<evidence type="ECO:0000313" key="2">
    <source>
        <dbReference type="EMBL" id="KAH3783606.1"/>
    </source>
</evidence>
<accession>A0A9D4IPR9</accession>
<name>A0A9D4IPR9_DREPO</name>
<feature type="region of interest" description="Disordered" evidence="1">
    <location>
        <begin position="35"/>
        <end position="62"/>
    </location>
</feature>
<keyword evidence="3" id="KW-1185">Reference proteome</keyword>
<gene>
    <name evidence="2" type="ORF">DPMN_161548</name>
</gene>